<dbReference type="PIRSF" id="PIRSF004749">
    <property type="entry name" value="Pep_def"/>
    <property type="match status" value="1"/>
</dbReference>
<dbReference type="SUPFAM" id="SSF56420">
    <property type="entry name" value="Peptide deformylase"/>
    <property type="match status" value="1"/>
</dbReference>
<comment type="function">
    <text evidence="4">Removes the formyl group from the N-terminal Met of newly synthesized proteins. Requires at least a dipeptide for an efficient rate of reaction. N-terminal L-methionine is a prerequisite for activity but the enzyme has broad specificity at other positions.</text>
</comment>
<keyword evidence="4" id="KW-0648">Protein biosynthesis</keyword>
<dbReference type="GO" id="GO:0042586">
    <property type="term" value="F:peptide deformylase activity"/>
    <property type="evidence" value="ECO:0007669"/>
    <property type="project" value="UniProtKB-UniRule"/>
</dbReference>
<comment type="similarity">
    <text evidence="1 4">Belongs to the polypeptide deformylase family.</text>
</comment>
<dbReference type="InterPro" id="IPR036821">
    <property type="entry name" value="Peptide_deformylase_sf"/>
</dbReference>
<name>A0A512RN82_9BACT</name>
<feature type="binding site" evidence="4">
    <location>
        <position position="136"/>
    </location>
    <ligand>
        <name>Fe cation</name>
        <dbReference type="ChEBI" id="CHEBI:24875"/>
    </ligand>
</feature>
<reference evidence="5 6" key="1">
    <citation type="submission" date="2019-07" db="EMBL/GenBank/DDBJ databases">
        <title>Whole genome shotgun sequence of Chitinophaga cymbidii NBRC 109752.</title>
        <authorList>
            <person name="Hosoyama A."/>
            <person name="Uohara A."/>
            <person name="Ohji S."/>
            <person name="Ichikawa N."/>
        </authorList>
    </citation>
    <scope>NUCLEOTIDE SEQUENCE [LARGE SCALE GENOMIC DNA]</scope>
    <source>
        <strain evidence="5 6">NBRC 109752</strain>
    </source>
</reference>
<comment type="catalytic activity">
    <reaction evidence="4">
        <text>N-terminal N-formyl-L-methionyl-[peptide] + H2O = N-terminal L-methionyl-[peptide] + formate</text>
        <dbReference type="Rhea" id="RHEA:24420"/>
        <dbReference type="Rhea" id="RHEA-COMP:10639"/>
        <dbReference type="Rhea" id="RHEA-COMP:10640"/>
        <dbReference type="ChEBI" id="CHEBI:15377"/>
        <dbReference type="ChEBI" id="CHEBI:15740"/>
        <dbReference type="ChEBI" id="CHEBI:49298"/>
        <dbReference type="ChEBI" id="CHEBI:64731"/>
        <dbReference type="EC" id="3.5.1.88"/>
    </reaction>
</comment>
<dbReference type="Proteomes" id="UP000321436">
    <property type="component" value="Unassembled WGS sequence"/>
</dbReference>
<dbReference type="OrthoDB" id="9784988at2"/>
<dbReference type="HAMAP" id="MF_00163">
    <property type="entry name" value="Pep_deformylase"/>
    <property type="match status" value="1"/>
</dbReference>
<dbReference type="AlphaFoldDB" id="A0A512RN82"/>
<dbReference type="EMBL" id="BKAU01000004">
    <property type="protein sequence ID" value="GEP97164.1"/>
    <property type="molecule type" value="Genomic_DNA"/>
</dbReference>
<feature type="binding site" evidence="4">
    <location>
        <position position="132"/>
    </location>
    <ligand>
        <name>Fe cation</name>
        <dbReference type="ChEBI" id="CHEBI:24875"/>
    </ligand>
</feature>
<protein>
    <recommendedName>
        <fullName evidence="4">Peptide deformylase</fullName>
        <shortName evidence="4">PDF</shortName>
        <ecNumber evidence="4">3.5.1.88</ecNumber>
    </recommendedName>
    <alternativeName>
        <fullName evidence="4">Polypeptide deformylase</fullName>
    </alternativeName>
</protein>
<keyword evidence="3 4" id="KW-0378">Hydrolase</keyword>
<dbReference type="GO" id="GO:0046872">
    <property type="term" value="F:metal ion binding"/>
    <property type="evidence" value="ECO:0007669"/>
    <property type="project" value="UniProtKB-KW"/>
</dbReference>
<feature type="active site" evidence="4">
    <location>
        <position position="133"/>
    </location>
</feature>
<keyword evidence="6" id="KW-1185">Reference proteome</keyword>
<dbReference type="PANTHER" id="PTHR10458:SF22">
    <property type="entry name" value="PEPTIDE DEFORMYLASE"/>
    <property type="match status" value="1"/>
</dbReference>
<accession>A0A512RN82</accession>
<dbReference type="GO" id="GO:0006412">
    <property type="term" value="P:translation"/>
    <property type="evidence" value="ECO:0007669"/>
    <property type="project" value="UniProtKB-UniRule"/>
</dbReference>
<dbReference type="EC" id="3.5.1.88" evidence="4"/>
<comment type="cofactor">
    <cofactor evidence="4">
        <name>Fe(2+)</name>
        <dbReference type="ChEBI" id="CHEBI:29033"/>
    </cofactor>
    <text evidence="4">Binds 1 Fe(2+) ion.</text>
</comment>
<evidence type="ECO:0000313" key="5">
    <source>
        <dbReference type="EMBL" id="GEP97164.1"/>
    </source>
</evidence>
<evidence type="ECO:0000313" key="6">
    <source>
        <dbReference type="Proteomes" id="UP000321436"/>
    </source>
</evidence>
<evidence type="ECO:0000256" key="2">
    <source>
        <dbReference type="ARBA" id="ARBA00022723"/>
    </source>
</evidence>
<dbReference type="CDD" id="cd00487">
    <property type="entry name" value="Pep_deformylase"/>
    <property type="match status" value="1"/>
</dbReference>
<dbReference type="InterPro" id="IPR023635">
    <property type="entry name" value="Peptide_deformylase"/>
</dbReference>
<dbReference type="PANTHER" id="PTHR10458">
    <property type="entry name" value="PEPTIDE DEFORMYLASE"/>
    <property type="match status" value="1"/>
</dbReference>
<dbReference type="RefSeq" id="WP_146864471.1">
    <property type="nucleotide sequence ID" value="NZ_BKAU01000004.1"/>
</dbReference>
<gene>
    <name evidence="5" type="primary">def_2</name>
    <name evidence="4" type="synonym">def</name>
    <name evidence="5" type="ORF">CCY01nite_34240</name>
</gene>
<keyword evidence="2 4" id="KW-0479">Metal-binding</keyword>
<evidence type="ECO:0000256" key="1">
    <source>
        <dbReference type="ARBA" id="ARBA00010759"/>
    </source>
</evidence>
<keyword evidence="4" id="KW-0408">Iron</keyword>
<evidence type="ECO:0000256" key="3">
    <source>
        <dbReference type="ARBA" id="ARBA00022801"/>
    </source>
</evidence>
<feature type="binding site" evidence="4">
    <location>
        <position position="90"/>
    </location>
    <ligand>
        <name>Fe cation</name>
        <dbReference type="ChEBI" id="CHEBI:24875"/>
    </ligand>
</feature>
<dbReference type="NCBIfam" id="NF001159">
    <property type="entry name" value="PRK00150.1-3"/>
    <property type="match status" value="1"/>
</dbReference>
<organism evidence="5 6">
    <name type="scientific">Chitinophaga cymbidii</name>
    <dbReference type="NCBI Taxonomy" id="1096750"/>
    <lineage>
        <taxon>Bacteria</taxon>
        <taxon>Pseudomonadati</taxon>
        <taxon>Bacteroidota</taxon>
        <taxon>Chitinophagia</taxon>
        <taxon>Chitinophagales</taxon>
        <taxon>Chitinophagaceae</taxon>
        <taxon>Chitinophaga</taxon>
    </lineage>
</organism>
<sequence length="175" mass="19914">MIKPIVAYGAPILRKRCQPADVTSPELPLLLEDLWDTMRNANGVGLAAPQINIDARVFVVQADEWNVKQAFINPLITAYSEATWLDDEGCLSIPGIQAPVARAEHITISWLDETLEARTETWHGPVARMIQHEYDHIEGKLYTDRLAPLRKRLLHAHLERIRKGKAPCPYPLRYF</sequence>
<dbReference type="Pfam" id="PF01327">
    <property type="entry name" value="Pep_deformylase"/>
    <property type="match status" value="1"/>
</dbReference>
<dbReference type="PRINTS" id="PR01576">
    <property type="entry name" value="PDEFORMYLASE"/>
</dbReference>
<evidence type="ECO:0000256" key="4">
    <source>
        <dbReference type="HAMAP-Rule" id="MF_00163"/>
    </source>
</evidence>
<comment type="caution">
    <text evidence="5">The sequence shown here is derived from an EMBL/GenBank/DDBJ whole genome shotgun (WGS) entry which is preliminary data.</text>
</comment>
<dbReference type="NCBIfam" id="TIGR00079">
    <property type="entry name" value="pept_deformyl"/>
    <property type="match status" value="1"/>
</dbReference>
<proteinExistence type="inferred from homology"/>
<dbReference type="Gene3D" id="3.90.45.10">
    <property type="entry name" value="Peptide deformylase"/>
    <property type="match status" value="1"/>
</dbReference>